<accession>A0A4R9A2E1</accession>
<protein>
    <submittedName>
        <fullName evidence="7">ABC transporter family substrate-binding protein</fullName>
    </submittedName>
</protein>
<dbReference type="InterPro" id="IPR039424">
    <property type="entry name" value="SBP_5"/>
</dbReference>
<dbReference type="InterPro" id="IPR000914">
    <property type="entry name" value="SBP_5_dom"/>
</dbReference>
<dbReference type="EMBL" id="SOHE01000041">
    <property type="protein sequence ID" value="TFD50672.1"/>
    <property type="molecule type" value="Genomic_DNA"/>
</dbReference>
<keyword evidence="3" id="KW-0813">Transport</keyword>
<reference evidence="7 8" key="1">
    <citation type="submission" date="2019-03" db="EMBL/GenBank/DDBJ databases">
        <title>Genomics of glacier-inhabiting Cryobacterium strains.</title>
        <authorList>
            <person name="Liu Q."/>
            <person name="Xin Y.-H."/>
        </authorList>
    </citation>
    <scope>NUCLEOTIDE SEQUENCE [LARGE SCALE GENOMIC DNA]</scope>
    <source>
        <strain evidence="7 8">Hh14</strain>
    </source>
</reference>
<dbReference type="GO" id="GO:1904680">
    <property type="term" value="F:peptide transmembrane transporter activity"/>
    <property type="evidence" value="ECO:0007669"/>
    <property type="project" value="TreeGrafter"/>
</dbReference>
<dbReference type="OrthoDB" id="7888869at2"/>
<keyword evidence="4 5" id="KW-0732">Signal</keyword>
<dbReference type="PANTHER" id="PTHR30290">
    <property type="entry name" value="PERIPLASMIC BINDING COMPONENT OF ABC TRANSPORTER"/>
    <property type="match status" value="1"/>
</dbReference>
<evidence type="ECO:0000256" key="3">
    <source>
        <dbReference type="ARBA" id="ARBA00022448"/>
    </source>
</evidence>
<dbReference type="PANTHER" id="PTHR30290:SF10">
    <property type="entry name" value="PERIPLASMIC OLIGOPEPTIDE-BINDING PROTEIN-RELATED"/>
    <property type="match status" value="1"/>
</dbReference>
<name>A0A4R9A2E1_9MICO</name>
<evidence type="ECO:0000259" key="6">
    <source>
        <dbReference type="Pfam" id="PF00496"/>
    </source>
</evidence>
<keyword evidence="8" id="KW-1185">Reference proteome</keyword>
<dbReference type="PROSITE" id="PS51257">
    <property type="entry name" value="PROKAR_LIPOPROTEIN"/>
    <property type="match status" value="1"/>
</dbReference>
<comment type="subcellular location">
    <subcellularLocation>
        <location evidence="1">Cell envelope</location>
    </subcellularLocation>
</comment>
<evidence type="ECO:0000256" key="2">
    <source>
        <dbReference type="ARBA" id="ARBA00005695"/>
    </source>
</evidence>
<dbReference type="GO" id="GO:0042597">
    <property type="term" value="C:periplasmic space"/>
    <property type="evidence" value="ECO:0007669"/>
    <property type="project" value="UniProtKB-ARBA"/>
</dbReference>
<dbReference type="CDD" id="cd08501">
    <property type="entry name" value="PBP2_Lpqw"/>
    <property type="match status" value="1"/>
</dbReference>
<evidence type="ECO:0000256" key="1">
    <source>
        <dbReference type="ARBA" id="ARBA00004196"/>
    </source>
</evidence>
<dbReference type="PIRSF" id="PIRSF002741">
    <property type="entry name" value="MppA"/>
    <property type="match status" value="1"/>
</dbReference>
<dbReference type="AlphaFoldDB" id="A0A4R9A2E1"/>
<dbReference type="Proteomes" id="UP000297447">
    <property type="component" value="Unassembled WGS sequence"/>
</dbReference>
<evidence type="ECO:0000256" key="4">
    <source>
        <dbReference type="ARBA" id="ARBA00022729"/>
    </source>
</evidence>
<proteinExistence type="inferred from homology"/>
<dbReference type="Gene3D" id="3.10.105.10">
    <property type="entry name" value="Dipeptide-binding Protein, Domain 3"/>
    <property type="match status" value="1"/>
</dbReference>
<evidence type="ECO:0000256" key="5">
    <source>
        <dbReference type="SAM" id="SignalP"/>
    </source>
</evidence>
<gene>
    <name evidence="7" type="ORF">E3T55_09345</name>
</gene>
<evidence type="ECO:0000313" key="7">
    <source>
        <dbReference type="EMBL" id="TFD50672.1"/>
    </source>
</evidence>
<dbReference type="Gene3D" id="3.40.190.10">
    <property type="entry name" value="Periplasmic binding protein-like II"/>
    <property type="match status" value="1"/>
</dbReference>
<feature type="domain" description="Solute-binding protein family 5" evidence="6">
    <location>
        <begin position="90"/>
        <end position="502"/>
    </location>
</feature>
<comment type="caution">
    <text evidence="7">The sequence shown here is derived from an EMBL/GenBank/DDBJ whole genome shotgun (WGS) entry which is preliminary data.</text>
</comment>
<feature type="chain" id="PRO_5020949661" evidence="5">
    <location>
        <begin position="27"/>
        <end position="600"/>
    </location>
</feature>
<dbReference type="GO" id="GO:0015833">
    <property type="term" value="P:peptide transport"/>
    <property type="evidence" value="ECO:0007669"/>
    <property type="project" value="TreeGrafter"/>
</dbReference>
<sequence length="600" mass="64106">MRRIGATVATVGAAALVLSGCSAPTADSGLDTGTSVNVAWNQAFYSYNGATSFGNATANNNIIYMTNDWFNYYDNTPELVTNEAFGSYEMVSEDPLTVKYTIADDVKWSDGTDVDAADLLLDWAANSRSLDTPDFDPADFTDAETGEFTDAFPTDVVYFDSGAQPDSGLGLVRDTPTISDDGKSMTMVYSSPYVDWELALPSALPAHVVGKNALELTDNAEAKDAVVAAIEDGDDAALAPISSFWNGGFNFTELPDDPELYLGTGPYTISAFVADQYITLTANPDYTGANTPSIEEITVRFIDDPLAAVQALENGDVDVISPQSTSDLVTALDAVENVTVIKGVEGTYEHVDLQVDQSKSGVFNDPLVREAFLKVIPRQEILDKLIKPIVGDDAELRGSQILVPGAAGYDDSVAANGSEAYADVDVEGATALLAEAGVTSPEVCVLYASNNPRRVNEFQLIQTSAALAGFNVTDCGSTEWGGLLGTPGAYDASLFGWQSTSLAVTESGPTFETGGINNMNFFSNEEVDSVIQELSGEFDPEAQVALQQELDKLLYDNYYGVTIFQFPGVTAFSDKIEGIEPSILAPTIFWNVWDWTLADA</sequence>
<feature type="signal peptide" evidence="5">
    <location>
        <begin position="1"/>
        <end position="26"/>
    </location>
</feature>
<evidence type="ECO:0000313" key="8">
    <source>
        <dbReference type="Proteomes" id="UP000297447"/>
    </source>
</evidence>
<organism evidence="7 8">
    <name type="scientific">Cryobacterium frigoriphilum</name>
    <dbReference type="NCBI Taxonomy" id="1259150"/>
    <lineage>
        <taxon>Bacteria</taxon>
        <taxon>Bacillati</taxon>
        <taxon>Actinomycetota</taxon>
        <taxon>Actinomycetes</taxon>
        <taxon>Micrococcales</taxon>
        <taxon>Microbacteriaceae</taxon>
        <taxon>Cryobacterium</taxon>
    </lineage>
</organism>
<dbReference type="GO" id="GO:0043190">
    <property type="term" value="C:ATP-binding cassette (ABC) transporter complex"/>
    <property type="evidence" value="ECO:0007669"/>
    <property type="project" value="InterPro"/>
</dbReference>
<dbReference type="InterPro" id="IPR030678">
    <property type="entry name" value="Peptide/Ni-bd"/>
</dbReference>
<comment type="similarity">
    <text evidence="2">Belongs to the bacterial solute-binding protein 5 family.</text>
</comment>
<dbReference type="SUPFAM" id="SSF53850">
    <property type="entry name" value="Periplasmic binding protein-like II"/>
    <property type="match status" value="1"/>
</dbReference>
<dbReference type="GO" id="GO:0030313">
    <property type="term" value="C:cell envelope"/>
    <property type="evidence" value="ECO:0007669"/>
    <property type="project" value="UniProtKB-SubCell"/>
</dbReference>
<dbReference type="Pfam" id="PF00496">
    <property type="entry name" value="SBP_bac_5"/>
    <property type="match status" value="1"/>
</dbReference>